<reference evidence="22" key="1">
    <citation type="submission" date="2022-10" db="UniProtKB">
        <authorList>
            <consortium name="WormBaseParasite"/>
        </authorList>
    </citation>
    <scope>IDENTIFICATION</scope>
    <source>
        <strain evidence="22">MHco3</strain>
    </source>
</reference>
<feature type="domain" description="AGC-kinase C-terminal" evidence="20">
    <location>
        <begin position="689"/>
        <end position="739"/>
    </location>
</feature>
<keyword evidence="7 12" id="KW-0418">Kinase</keyword>
<dbReference type="PANTHER" id="PTHR24353:SF111">
    <property type="match status" value="1"/>
</dbReference>
<dbReference type="PROSITE" id="PS50011">
    <property type="entry name" value="PROTEIN_KINASE_DOM"/>
    <property type="match status" value="1"/>
</dbReference>
<evidence type="ECO:0000256" key="10">
    <source>
        <dbReference type="ARBA" id="ARBA00047298"/>
    </source>
</evidence>
<dbReference type="SMART" id="SM00100">
    <property type="entry name" value="cNMP"/>
    <property type="match status" value="2"/>
</dbReference>
<proteinExistence type="inferred from homology"/>
<keyword evidence="4 12" id="KW-0140">cGMP</keyword>
<feature type="domain" description="Protein kinase" evidence="18">
    <location>
        <begin position="428"/>
        <end position="688"/>
    </location>
</feature>
<feature type="binding site" evidence="14 15">
    <location>
        <position position="458"/>
    </location>
    <ligand>
        <name>ATP</name>
        <dbReference type="ChEBI" id="CHEBI:30616"/>
    </ligand>
</feature>
<dbReference type="GO" id="GO:0005524">
    <property type="term" value="F:ATP binding"/>
    <property type="evidence" value="ECO:0007669"/>
    <property type="project" value="UniProtKB-UniRule"/>
</dbReference>
<keyword evidence="8 12" id="KW-0067">ATP-binding</keyword>
<dbReference type="InterPro" id="IPR018490">
    <property type="entry name" value="cNMP-bd_dom_sf"/>
</dbReference>
<dbReference type="InterPro" id="IPR017441">
    <property type="entry name" value="Protein_kinase_ATP_BS"/>
</dbReference>
<dbReference type="Gene3D" id="3.30.200.20">
    <property type="entry name" value="Phosphorylase Kinase, domain 1"/>
    <property type="match status" value="1"/>
</dbReference>
<dbReference type="InterPro" id="IPR000719">
    <property type="entry name" value="Prot_kinase_dom"/>
</dbReference>
<dbReference type="SMART" id="SM00133">
    <property type="entry name" value="S_TK_X"/>
    <property type="match status" value="1"/>
</dbReference>
<evidence type="ECO:0000259" key="19">
    <source>
        <dbReference type="PROSITE" id="PS50042"/>
    </source>
</evidence>
<dbReference type="PRINTS" id="PR00103">
    <property type="entry name" value="CAMPKINASE"/>
</dbReference>
<feature type="domain" description="Cyclic nucleotide-binding" evidence="19">
    <location>
        <begin position="300"/>
        <end position="386"/>
    </location>
</feature>
<dbReference type="PIRSF" id="PIRSF000559">
    <property type="entry name" value="cGMP-dep_kinase"/>
    <property type="match status" value="1"/>
</dbReference>
<dbReference type="Pfam" id="PF00069">
    <property type="entry name" value="Pkinase"/>
    <property type="match status" value="1"/>
</dbReference>
<dbReference type="PROSITE" id="PS50042">
    <property type="entry name" value="CNMP_BINDING_3"/>
    <property type="match status" value="2"/>
</dbReference>
<comment type="catalytic activity">
    <reaction evidence="11">
        <text>L-seryl-[protein] + ATP = O-phospho-L-seryl-[protein] + ADP + H(+)</text>
        <dbReference type="Rhea" id="RHEA:17989"/>
        <dbReference type="Rhea" id="RHEA-COMP:9863"/>
        <dbReference type="Rhea" id="RHEA-COMP:11604"/>
        <dbReference type="ChEBI" id="CHEBI:15378"/>
        <dbReference type="ChEBI" id="CHEBI:29999"/>
        <dbReference type="ChEBI" id="CHEBI:30616"/>
        <dbReference type="ChEBI" id="CHEBI:83421"/>
        <dbReference type="ChEBI" id="CHEBI:456216"/>
        <dbReference type="EC" id="2.7.11.12"/>
    </reaction>
</comment>
<keyword evidence="9 12" id="KW-0142">cGMP-binding</keyword>
<dbReference type="InterPro" id="IPR014710">
    <property type="entry name" value="RmlC-like_jellyroll"/>
</dbReference>
<dbReference type="InterPro" id="IPR000595">
    <property type="entry name" value="cNMP-bd_dom"/>
</dbReference>
<dbReference type="PANTHER" id="PTHR24353">
    <property type="entry name" value="CYCLIC NUCLEOTIDE-DEPENDENT PROTEIN KINASE"/>
    <property type="match status" value="1"/>
</dbReference>
<dbReference type="InterPro" id="IPR011009">
    <property type="entry name" value="Kinase-like_dom_sf"/>
</dbReference>
<dbReference type="GO" id="GO:0030553">
    <property type="term" value="F:cGMP binding"/>
    <property type="evidence" value="ECO:0007669"/>
    <property type="project" value="UniProtKB-KW"/>
</dbReference>
<evidence type="ECO:0000256" key="9">
    <source>
        <dbReference type="ARBA" id="ARBA00022992"/>
    </source>
</evidence>
<evidence type="ECO:0000256" key="16">
    <source>
        <dbReference type="SAM" id="Coils"/>
    </source>
</evidence>
<evidence type="ECO:0000256" key="15">
    <source>
        <dbReference type="PROSITE-ProRule" id="PRU10141"/>
    </source>
</evidence>
<dbReference type="EC" id="2.7.11.12" evidence="2 12"/>
<dbReference type="Pfam" id="PF00027">
    <property type="entry name" value="cNMP_binding"/>
    <property type="match status" value="2"/>
</dbReference>
<dbReference type="FunFam" id="1.10.510.10:FF:000096">
    <property type="entry name" value="cGMP-dependent protein kinase"/>
    <property type="match status" value="1"/>
</dbReference>
<dbReference type="InterPro" id="IPR008271">
    <property type="entry name" value="Ser/Thr_kinase_AS"/>
</dbReference>
<feature type="domain" description="Cyclic nucleotide-binding" evidence="19">
    <location>
        <begin position="182"/>
        <end position="297"/>
    </location>
</feature>
<evidence type="ECO:0000259" key="18">
    <source>
        <dbReference type="PROSITE" id="PS50011"/>
    </source>
</evidence>
<dbReference type="PROSITE" id="PS00108">
    <property type="entry name" value="PROTEIN_KINASE_ST"/>
    <property type="match status" value="1"/>
</dbReference>
<dbReference type="SUPFAM" id="SSF51206">
    <property type="entry name" value="cAMP-binding domain-like"/>
    <property type="match status" value="2"/>
</dbReference>
<feature type="region of interest" description="Disordered" evidence="17">
    <location>
        <begin position="714"/>
        <end position="739"/>
    </location>
</feature>
<evidence type="ECO:0000259" key="20">
    <source>
        <dbReference type="PROSITE" id="PS51285"/>
    </source>
</evidence>
<dbReference type="SMART" id="SM00220">
    <property type="entry name" value="S_TKc"/>
    <property type="match status" value="1"/>
</dbReference>
<dbReference type="PROSITE" id="PS00107">
    <property type="entry name" value="PROTEIN_KINASE_ATP"/>
    <property type="match status" value="1"/>
</dbReference>
<dbReference type="SUPFAM" id="SSF56112">
    <property type="entry name" value="Protein kinase-like (PK-like)"/>
    <property type="match status" value="1"/>
</dbReference>
<evidence type="ECO:0000256" key="1">
    <source>
        <dbReference type="ARBA" id="ARBA00006352"/>
    </source>
</evidence>
<evidence type="ECO:0000256" key="12">
    <source>
        <dbReference type="PIRNR" id="PIRNR000559"/>
    </source>
</evidence>
<dbReference type="OMA" id="IEIVECM"/>
<comment type="similarity">
    <text evidence="1 12">Belongs to the protein kinase superfamily. AGC Ser/Thr protein kinase family. cGMP subfamily.</text>
</comment>
<evidence type="ECO:0000313" key="22">
    <source>
        <dbReference type="WBParaSite" id="HCON_00128890-00002"/>
    </source>
</evidence>
<dbReference type="InterPro" id="IPR035014">
    <property type="entry name" value="STKc_cGK"/>
</dbReference>
<evidence type="ECO:0000256" key="2">
    <source>
        <dbReference type="ARBA" id="ARBA00012428"/>
    </source>
</evidence>
<sequence>MSSAARPSSGGGGGGIRGFFSKLRKPSDQFMQVQVGSRTFEAQELQKLIPQLEEAIQRKDQQLKAQQGTVENHIRRIAELEAEVTSLQRECDKLRSVLEQKAQSAASPAGGAAPASPRSEQLGNDLKEKAVLPADGASTRAKKLAVSAEPTNFETQATTLQHFHKTAGSKQLIRDAVHKNDFLKQLAKEQIIEIVECMYEMRARAGQWVIQEGEPGDRLFVVAEGELQVSREGQLLGTLRPGIVMGELAILYNCTRTASIQALTDVQLWVLDRSVFQTITQRLGMERHTQLMNFLSKVSIFENLSEDRISKMADVMDQDYYAAGHYIIRQGEKGDAFFVINSGTVKVTQLIEGETEPREIRILNQGDFFGERALLGDEVRTANIIAQAPALKRDYGDKERLAHISIEPPSPTKDIIREEFAHVQLKNIKRLATLGVGGFGRVELVCINGDKSRTFALKALKKKHIVDTRQQEHIFAERNIMMETNSEWIVKLFKTYRDTKYVYMLLEVCLGGELWTTLRDRGHFDDYTARFYVACVLEGLEYLHRKHIVYRDLKPENCLLTNTGYLKLVDFGFAKKLASGRKTWTFCGTPEYVSPEIILNKGHDQAADYWALGIYICELMLGRPPFQASDPMKTYTLILKGVDALEIPNRRIGKTATALVKKLCRDNPGERLGSGSGGVNDIRKHRWFMGFDWEGLRSRVLKAPILPKVSNPADVTNFDNYPPDQDVPPDEFSGWDEGF</sequence>
<dbReference type="PROSITE" id="PS00889">
    <property type="entry name" value="CNMP_BINDING_2"/>
    <property type="match status" value="2"/>
</dbReference>
<evidence type="ECO:0000256" key="17">
    <source>
        <dbReference type="SAM" id="MobiDB-lite"/>
    </source>
</evidence>
<evidence type="ECO:0000313" key="21">
    <source>
        <dbReference type="Proteomes" id="UP000025227"/>
    </source>
</evidence>
<dbReference type="AlphaFoldDB" id="A0A912MTF4"/>
<dbReference type="Gene3D" id="1.10.510.10">
    <property type="entry name" value="Transferase(Phosphotransferase) domain 1"/>
    <property type="match status" value="1"/>
</dbReference>
<comment type="catalytic activity">
    <reaction evidence="10 12">
        <text>L-threonyl-[protein] + ATP = O-phospho-L-threonyl-[protein] + ADP + H(+)</text>
        <dbReference type="Rhea" id="RHEA:46608"/>
        <dbReference type="Rhea" id="RHEA-COMP:11060"/>
        <dbReference type="Rhea" id="RHEA-COMP:11605"/>
        <dbReference type="ChEBI" id="CHEBI:15378"/>
        <dbReference type="ChEBI" id="CHEBI:30013"/>
        <dbReference type="ChEBI" id="CHEBI:30616"/>
        <dbReference type="ChEBI" id="CHEBI:61977"/>
        <dbReference type="ChEBI" id="CHEBI:456216"/>
        <dbReference type="EC" id="2.7.11.12"/>
    </reaction>
</comment>
<accession>A0A912MTF4</accession>
<evidence type="ECO:0000256" key="14">
    <source>
        <dbReference type="PIRSR" id="PIRSR000559-2"/>
    </source>
</evidence>
<feature type="coiled-coil region" evidence="16">
    <location>
        <begin position="42"/>
        <end position="104"/>
    </location>
</feature>
<dbReference type="Gene3D" id="2.60.120.10">
    <property type="entry name" value="Jelly Rolls"/>
    <property type="match status" value="2"/>
</dbReference>
<dbReference type="InterPro" id="IPR002374">
    <property type="entry name" value="cGMP_dep_kinase"/>
</dbReference>
<dbReference type="CDD" id="cd00038">
    <property type="entry name" value="CAP_ED"/>
    <property type="match status" value="2"/>
</dbReference>
<evidence type="ECO:0000256" key="6">
    <source>
        <dbReference type="ARBA" id="ARBA00022741"/>
    </source>
</evidence>
<dbReference type="Proteomes" id="UP000025227">
    <property type="component" value="Unplaced"/>
</dbReference>
<protein>
    <recommendedName>
        <fullName evidence="2 12">cGMP-dependent protein kinase</fullName>
        <ecNumber evidence="2 12">2.7.11.12</ecNumber>
    </recommendedName>
</protein>
<name>A0A912MTF4_HAECO</name>
<dbReference type="OrthoDB" id="63267at2759"/>
<evidence type="ECO:0000256" key="4">
    <source>
        <dbReference type="ARBA" id="ARBA00022535"/>
    </source>
</evidence>
<feature type="binding site" evidence="14">
    <location>
        <begin position="434"/>
        <end position="442"/>
    </location>
    <ligand>
        <name>ATP</name>
        <dbReference type="ChEBI" id="CHEBI:30616"/>
    </ligand>
</feature>
<evidence type="ECO:0000256" key="5">
    <source>
        <dbReference type="ARBA" id="ARBA00022679"/>
    </source>
</evidence>
<evidence type="ECO:0000256" key="7">
    <source>
        <dbReference type="ARBA" id="ARBA00022777"/>
    </source>
</evidence>
<dbReference type="InterPro" id="IPR000961">
    <property type="entry name" value="AGC-kinase_C"/>
</dbReference>
<evidence type="ECO:0000256" key="8">
    <source>
        <dbReference type="ARBA" id="ARBA00022840"/>
    </source>
</evidence>
<keyword evidence="5 12" id="KW-0808">Transferase</keyword>
<evidence type="ECO:0000256" key="11">
    <source>
        <dbReference type="ARBA" id="ARBA00047462"/>
    </source>
</evidence>
<dbReference type="InterPro" id="IPR018488">
    <property type="entry name" value="cNMP-bd_CS"/>
</dbReference>
<feature type="region of interest" description="Disordered" evidence="17">
    <location>
        <begin position="1"/>
        <end position="21"/>
    </location>
</feature>
<keyword evidence="3 12" id="KW-0723">Serine/threonine-protein kinase</keyword>
<feature type="active site" description="Proton acceptor" evidence="13">
    <location>
        <position position="552"/>
    </location>
</feature>
<dbReference type="PROSITE" id="PS51285">
    <property type="entry name" value="AGC_KINASE_CTER"/>
    <property type="match status" value="1"/>
</dbReference>
<organism evidence="21 22">
    <name type="scientific">Haemonchus contortus</name>
    <name type="common">Barber pole worm</name>
    <dbReference type="NCBI Taxonomy" id="6289"/>
    <lineage>
        <taxon>Eukaryota</taxon>
        <taxon>Metazoa</taxon>
        <taxon>Ecdysozoa</taxon>
        <taxon>Nematoda</taxon>
        <taxon>Chromadorea</taxon>
        <taxon>Rhabditida</taxon>
        <taxon>Rhabditina</taxon>
        <taxon>Rhabditomorpha</taxon>
        <taxon>Strongyloidea</taxon>
        <taxon>Trichostrongylidae</taxon>
        <taxon>Haemonchus</taxon>
    </lineage>
</organism>
<keyword evidence="16" id="KW-0175">Coiled coil</keyword>
<dbReference type="CDD" id="cd05572">
    <property type="entry name" value="STKc_cGK"/>
    <property type="match status" value="1"/>
</dbReference>
<keyword evidence="6 12" id="KW-0547">Nucleotide-binding</keyword>
<keyword evidence="21" id="KW-1185">Reference proteome</keyword>
<dbReference type="PROSITE" id="PS00888">
    <property type="entry name" value="CNMP_BINDING_1"/>
    <property type="match status" value="2"/>
</dbReference>
<evidence type="ECO:0000256" key="13">
    <source>
        <dbReference type="PIRSR" id="PIRSR000559-1"/>
    </source>
</evidence>
<dbReference type="WBParaSite" id="HCON_00128890-00002">
    <property type="protein sequence ID" value="HCON_00128890-00002"/>
    <property type="gene ID" value="HCON_00128890"/>
</dbReference>
<evidence type="ECO:0000256" key="3">
    <source>
        <dbReference type="ARBA" id="ARBA00022527"/>
    </source>
</evidence>
<dbReference type="FunFam" id="2.60.120.10:FF:000072">
    <property type="entry name" value="cGMP-dependent protein kinase"/>
    <property type="match status" value="1"/>
</dbReference>
<dbReference type="GO" id="GO:0004692">
    <property type="term" value="F:cGMP-dependent protein kinase activity"/>
    <property type="evidence" value="ECO:0007669"/>
    <property type="project" value="UniProtKB-EC"/>
</dbReference>